<evidence type="ECO:0000256" key="1">
    <source>
        <dbReference type="SAM" id="MobiDB-lite"/>
    </source>
</evidence>
<sequence>MKERPGPENGRVRGTVEEEEQWSVEREREILAEFDETFGRRQRKHLDKLSIREHVP</sequence>
<dbReference type="Proteomes" id="UP000246464">
    <property type="component" value="Chromosome 10"/>
</dbReference>
<organism evidence="2 3">
    <name type="scientific">Scophthalmus maximus</name>
    <name type="common">Turbot</name>
    <name type="synonym">Psetta maxima</name>
    <dbReference type="NCBI Taxonomy" id="52904"/>
    <lineage>
        <taxon>Eukaryota</taxon>
        <taxon>Metazoa</taxon>
        <taxon>Chordata</taxon>
        <taxon>Craniata</taxon>
        <taxon>Vertebrata</taxon>
        <taxon>Euteleostomi</taxon>
        <taxon>Actinopterygii</taxon>
        <taxon>Neopterygii</taxon>
        <taxon>Teleostei</taxon>
        <taxon>Neoteleostei</taxon>
        <taxon>Acanthomorphata</taxon>
        <taxon>Carangaria</taxon>
        <taxon>Pleuronectiformes</taxon>
        <taxon>Pleuronectoidei</taxon>
        <taxon>Scophthalmidae</taxon>
        <taxon>Scophthalmus</taxon>
    </lineage>
</organism>
<accession>A0A2U9BWS4</accession>
<evidence type="ECO:0000313" key="3">
    <source>
        <dbReference type="Proteomes" id="UP000246464"/>
    </source>
</evidence>
<feature type="region of interest" description="Disordered" evidence="1">
    <location>
        <begin position="1"/>
        <end position="21"/>
    </location>
</feature>
<reference evidence="2 3" key="1">
    <citation type="submission" date="2017-12" db="EMBL/GenBank/DDBJ databases">
        <title>Integrating genomic resources of turbot (Scophthalmus maximus) in depth evaluation of genetic and physical mapping variation across individuals.</title>
        <authorList>
            <person name="Martinez P."/>
        </authorList>
    </citation>
    <scope>NUCLEOTIDE SEQUENCE [LARGE SCALE GENOMIC DNA]</scope>
</reference>
<keyword evidence="3" id="KW-1185">Reference proteome</keyword>
<protein>
    <submittedName>
        <fullName evidence="2">Uncharacterized protein</fullName>
    </submittedName>
</protein>
<proteinExistence type="predicted"/>
<feature type="compositionally biased region" description="Basic and acidic residues" evidence="1">
    <location>
        <begin position="1"/>
        <end position="16"/>
    </location>
</feature>
<gene>
    <name evidence="2" type="ORF">SMAX5B_009908</name>
</gene>
<name>A0A2U9BWS4_SCOMX</name>
<dbReference type="EMBL" id="CP026252">
    <property type="protein sequence ID" value="AWP08694.1"/>
    <property type="molecule type" value="Genomic_DNA"/>
</dbReference>
<evidence type="ECO:0000313" key="2">
    <source>
        <dbReference type="EMBL" id="AWP08694.1"/>
    </source>
</evidence>
<dbReference type="AlphaFoldDB" id="A0A2U9BWS4"/>